<dbReference type="PANTHER" id="PTHR43525">
    <property type="entry name" value="PROTEIN MALY"/>
    <property type="match status" value="1"/>
</dbReference>
<dbReference type="GO" id="GO:0047804">
    <property type="term" value="F:cysteine-S-conjugate beta-lyase activity"/>
    <property type="evidence" value="ECO:0007669"/>
    <property type="project" value="UniProtKB-EC"/>
</dbReference>
<evidence type="ECO:0000313" key="8">
    <source>
        <dbReference type="Proteomes" id="UP000267017"/>
    </source>
</evidence>
<evidence type="ECO:0000256" key="3">
    <source>
        <dbReference type="ARBA" id="ARBA00022898"/>
    </source>
</evidence>
<dbReference type="EMBL" id="RRCN01000001">
    <property type="protein sequence ID" value="RRJ65956.1"/>
    <property type="molecule type" value="Genomic_DNA"/>
</dbReference>
<dbReference type="Proteomes" id="UP000267017">
    <property type="component" value="Unassembled WGS sequence"/>
</dbReference>
<dbReference type="InterPro" id="IPR051798">
    <property type="entry name" value="Class-II_PLP-Dep_Aminotrans"/>
</dbReference>
<evidence type="ECO:0000256" key="5">
    <source>
        <dbReference type="ARBA" id="ARBA00037974"/>
    </source>
</evidence>
<evidence type="ECO:0000256" key="1">
    <source>
        <dbReference type="ARBA" id="ARBA00001933"/>
    </source>
</evidence>
<dbReference type="Gene3D" id="3.90.1150.10">
    <property type="entry name" value="Aspartate Aminotransferase, domain 1"/>
    <property type="match status" value="1"/>
</dbReference>
<keyword evidence="8" id="KW-1185">Reference proteome</keyword>
<dbReference type="AlphaFoldDB" id="A0A3P3U8C7"/>
<sequence>MSYQFDERTQRKGTCCEKWDLGKKLFGDPDVLPLWVADMDFKCPPAVIDAVTERAKLGIYGYTFRPQEYLEAIISWFGRRHGWQLNASWITNTPGVVPALSVAVQSLTEPGEDVILQSPVYNPFYDVIVKNGRKVAENPLVLEDGGYRMDYGHLENLMRQGAKLMLLCNPHNPGGRVWTKAELERLGELCGRYGVNVVSDEIHCDLVFPGNRHYPFASLSPKHADMTITCLAPSKTFNIPGLASSYTVISNPQLRQKFTDRIDALAIGAMNYFGPSATIAAYNESEDWLEAVLEYIRANRDFAVGFLAERLPMLTPVRSEGTYLLWIDCRALGLDGAALKQLMYRDAKVAFTEGSLYGRNGEGFLRVNLACTRELLTEALERFAAAVAEMRTK</sequence>
<dbReference type="GO" id="GO:0008483">
    <property type="term" value="F:transaminase activity"/>
    <property type="evidence" value="ECO:0007669"/>
    <property type="project" value="UniProtKB-KW"/>
</dbReference>
<keyword evidence="3" id="KW-0663">Pyridoxal phosphate</keyword>
<comment type="caution">
    <text evidence="7">The sequence shown here is derived from an EMBL/GenBank/DDBJ whole genome shotgun (WGS) entry which is preliminary data.</text>
</comment>
<dbReference type="CDD" id="cd00609">
    <property type="entry name" value="AAT_like"/>
    <property type="match status" value="1"/>
</dbReference>
<dbReference type="OrthoDB" id="9802872at2"/>
<organism evidence="7 8">
    <name type="scientific">Paenibacillus oralis</name>
    <dbReference type="NCBI Taxonomy" id="2490856"/>
    <lineage>
        <taxon>Bacteria</taxon>
        <taxon>Bacillati</taxon>
        <taxon>Bacillota</taxon>
        <taxon>Bacilli</taxon>
        <taxon>Bacillales</taxon>
        <taxon>Paenibacillaceae</taxon>
        <taxon>Paenibacillus</taxon>
    </lineage>
</organism>
<keyword evidence="7" id="KW-0032">Aminotransferase</keyword>
<gene>
    <name evidence="7" type="ORF">EHV15_25800</name>
</gene>
<protein>
    <recommendedName>
        <fullName evidence="2">cysteine-S-conjugate beta-lyase</fullName>
        <ecNumber evidence="2">4.4.1.13</ecNumber>
    </recommendedName>
</protein>
<dbReference type="InterPro" id="IPR027619">
    <property type="entry name" value="C-S_lyase_PatB-like"/>
</dbReference>
<dbReference type="InterPro" id="IPR015422">
    <property type="entry name" value="PyrdxlP-dep_Trfase_small"/>
</dbReference>
<dbReference type="InterPro" id="IPR015421">
    <property type="entry name" value="PyrdxlP-dep_Trfase_major"/>
</dbReference>
<keyword evidence="4" id="KW-0456">Lyase</keyword>
<dbReference type="Pfam" id="PF00155">
    <property type="entry name" value="Aminotran_1_2"/>
    <property type="match status" value="1"/>
</dbReference>
<dbReference type="GO" id="GO:0030170">
    <property type="term" value="F:pyridoxal phosphate binding"/>
    <property type="evidence" value="ECO:0007669"/>
    <property type="project" value="InterPro"/>
</dbReference>
<dbReference type="SUPFAM" id="SSF53383">
    <property type="entry name" value="PLP-dependent transferases"/>
    <property type="match status" value="1"/>
</dbReference>
<dbReference type="EC" id="4.4.1.13" evidence="2"/>
<dbReference type="RefSeq" id="WP_128633754.1">
    <property type="nucleotide sequence ID" value="NZ_RRCN01000001.1"/>
</dbReference>
<dbReference type="InterPro" id="IPR004839">
    <property type="entry name" value="Aminotransferase_I/II_large"/>
</dbReference>
<name>A0A3P3U8C7_9BACL</name>
<proteinExistence type="inferred from homology"/>
<accession>A0A3P3U8C7</accession>
<evidence type="ECO:0000313" key="7">
    <source>
        <dbReference type="EMBL" id="RRJ65956.1"/>
    </source>
</evidence>
<reference evidence="7 8" key="1">
    <citation type="submission" date="2018-11" db="EMBL/GenBank/DDBJ databases">
        <title>Genome sequencing of Paenibacillus sp. KCOM 3021 (= ChDC PVNT-B20).</title>
        <authorList>
            <person name="Kook J.-K."/>
            <person name="Park S.-N."/>
            <person name="Lim Y.K."/>
        </authorList>
    </citation>
    <scope>NUCLEOTIDE SEQUENCE [LARGE SCALE GENOMIC DNA]</scope>
    <source>
        <strain evidence="7 8">KCOM 3021</strain>
    </source>
</reference>
<evidence type="ECO:0000256" key="4">
    <source>
        <dbReference type="ARBA" id="ARBA00023239"/>
    </source>
</evidence>
<dbReference type="Gene3D" id="3.40.640.10">
    <property type="entry name" value="Type I PLP-dependent aspartate aminotransferase-like (Major domain)"/>
    <property type="match status" value="1"/>
</dbReference>
<keyword evidence="7" id="KW-0808">Transferase</keyword>
<dbReference type="PANTHER" id="PTHR43525:SF1">
    <property type="entry name" value="PROTEIN MALY"/>
    <property type="match status" value="1"/>
</dbReference>
<dbReference type="NCBIfam" id="TIGR04350">
    <property type="entry name" value="C_S_lyase_PatB"/>
    <property type="match status" value="1"/>
</dbReference>
<evidence type="ECO:0000259" key="6">
    <source>
        <dbReference type="Pfam" id="PF00155"/>
    </source>
</evidence>
<dbReference type="InterPro" id="IPR015424">
    <property type="entry name" value="PyrdxlP-dep_Trfase"/>
</dbReference>
<evidence type="ECO:0000256" key="2">
    <source>
        <dbReference type="ARBA" id="ARBA00012224"/>
    </source>
</evidence>
<comment type="cofactor">
    <cofactor evidence="1">
        <name>pyridoxal 5'-phosphate</name>
        <dbReference type="ChEBI" id="CHEBI:597326"/>
    </cofactor>
</comment>
<feature type="domain" description="Aminotransferase class I/classII large" evidence="6">
    <location>
        <begin position="30"/>
        <end position="383"/>
    </location>
</feature>
<comment type="similarity">
    <text evidence="5">Belongs to the class-II pyridoxal-phosphate-dependent aminotransferase family. MalY/PatB cystathionine beta-lyase subfamily.</text>
</comment>